<dbReference type="Gene3D" id="3.40.980.10">
    <property type="entry name" value="MoaB/Mog-like domain"/>
    <property type="match status" value="1"/>
</dbReference>
<dbReference type="SUPFAM" id="SSF53218">
    <property type="entry name" value="Molybdenum cofactor biosynthesis proteins"/>
    <property type="match status" value="1"/>
</dbReference>
<dbReference type="RefSeq" id="WP_164654485.1">
    <property type="nucleotide sequence ID" value="NZ_JAAIJR010000053.1"/>
</dbReference>
<reference evidence="3" key="1">
    <citation type="journal article" date="2020" name="Microbiol. Resour. Announc.">
        <title>Draft Genome Sequences of Thiorhodococcus mannitoliphagus and Thiorhodococcus minor, Purple Sulfur Photosynthetic Bacteria in the Gammaproteobacterial Family Chromatiaceae.</title>
        <authorList>
            <person name="Aviles F.A."/>
            <person name="Meyer T.E."/>
            <person name="Kyndt J.A."/>
        </authorList>
    </citation>
    <scope>NUCLEOTIDE SEQUENCE [LARGE SCALE GENOMIC DNA]</scope>
    <source>
        <strain evidence="3">DSM 18266</strain>
    </source>
</reference>
<accession>A0A6P1E064</accession>
<proteinExistence type="predicted"/>
<evidence type="ECO:0000313" key="3">
    <source>
        <dbReference type="Proteomes" id="UP000471640"/>
    </source>
</evidence>
<protein>
    <submittedName>
        <fullName evidence="2">Competence/damage-inducible protein A</fullName>
    </submittedName>
</protein>
<dbReference type="PANTHER" id="PTHR13939:SF0">
    <property type="entry name" value="NMN AMIDOHYDROLASE-LIKE PROTEIN YFAY"/>
    <property type="match status" value="1"/>
</dbReference>
<dbReference type="PANTHER" id="PTHR13939">
    <property type="entry name" value="NICOTINAMIDE-NUCLEOTIDE AMIDOHYDROLASE PNCC"/>
    <property type="match status" value="1"/>
</dbReference>
<dbReference type="Proteomes" id="UP000471640">
    <property type="component" value="Unassembled WGS sequence"/>
</dbReference>
<organism evidence="2 3">
    <name type="scientific">Thiorhodococcus mannitoliphagus</name>
    <dbReference type="NCBI Taxonomy" id="329406"/>
    <lineage>
        <taxon>Bacteria</taxon>
        <taxon>Pseudomonadati</taxon>
        <taxon>Pseudomonadota</taxon>
        <taxon>Gammaproteobacteria</taxon>
        <taxon>Chromatiales</taxon>
        <taxon>Chromatiaceae</taxon>
        <taxon>Thiorhodococcus</taxon>
    </lineage>
</organism>
<name>A0A6P1E064_9GAMM</name>
<evidence type="ECO:0000313" key="2">
    <source>
        <dbReference type="EMBL" id="NEX21384.1"/>
    </source>
</evidence>
<evidence type="ECO:0000259" key="1">
    <source>
        <dbReference type="SMART" id="SM00852"/>
    </source>
</evidence>
<dbReference type="AlphaFoldDB" id="A0A6P1E064"/>
<dbReference type="EMBL" id="JAAIJR010000053">
    <property type="protein sequence ID" value="NEX21384.1"/>
    <property type="molecule type" value="Genomic_DNA"/>
</dbReference>
<dbReference type="SMART" id="SM00852">
    <property type="entry name" value="MoCF_biosynth"/>
    <property type="match status" value="1"/>
</dbReference>
<dbReference type="InterPro" id="IPR001453">
    <property type="entry name" value="MoaB/Mog_dom"/>
</dbReference>
<dbReference type="InterPro" id="IPR036425">
    <property type="entry name" value="MoaB/Mog-like_dom_sf"/>
</dbReference>
<feature type="domain" description="MoaB/Mog" evidence="1">
    <location>
        <begin position="11"/>
        <end position="171"/>
    </location>
</feature>
<gene>
    <name evidence="2" type="ORF">G3480_13855</name>
</gene>
<comment type="caution">
    <text evidence="2">The sequence shown here is derived from an EMBL/GenBank/DDBJ whole genome shotgun (WGS) entry which is preliminary data.</text>
</comment>
<reference evidence="2 3" key="2">
    <citation type="submission" date="2020-02" db="EMBL/GenBank/DDBJ databases">
        <title>Genome sequences of Thiorhodococcus mannitoliphagus and Thiorhodococcus minor, purple sulfur photosynthetic bacteria in the gammaproteobacterial family, Chromatiaceae.</title>
        <authorList>
            <person name="Aviles F.A."/>
            <person name="Meyer T.E."/>
            <person name="Kyndt J.A."/>
        </authorList>
    </citation>
    <scope>NUCLEOTIDE SEQUENCE [LARGE SCALE GENOMIC DNA]</scope>
    <source>
        <strain evidence="2 3">DSM 18266</strain>
    </source>
</reference>
<keyword evidence="3" id="KW-1185">Reference proteome</keyword>
<dbReference type="InterPro" id="IPR050101">
    <property type="entry name" value="CinA"/>
</dbReference>
<dbReference type="Pfam" id="PF00994">
    <property type="entry name" value="MoCF_biosynth"/>
    <property type="match status" value="1"/>
</dbReference>
<sequence length="252" mass="27167">MTSAPQPIAFGLIVIGDEVLNGDRADGHFAAFKRMIQARGHELAWYWLLPDDPDTLTAHLSFSMARSNPVFCCGGIGATPDDHTRACAAAAAGGRLTRHPGARALLEAKFGADAYPHRMLMADLPEGAELIPNPVNQIPGFSTGQHWFLPGFPKMAWPMAEWVLDRHYGSCAAVTEAAVVVRGTPESRLIPLMEQLGQAHPDLKLFSLPHMGEDPHILLGFRGRGGLEEAMADLRAALAEASITDVESHLGH</sequence>